<dbReference type="SUPFAM" id="SSF57783">
    <property type="entry name" value="Zinc beta-ribbon"/>
    <property type="match status" value="1"/>
</dbReference>
<keyword evidence="10 12" id="KW-0238">DNA-binding</keyword>
<dbReference type="FunFam" id="3.90.580.10:FF:000001">
    <property type="entry name" value="DNA primase"/>
    <property type="match status" value="1"/>
</dbReference>
<comment type="domain">
    <text evidence="12">Contains an N-terminal zinc-binding domain, a central core domain that contains the primase activity, and a C-terminal DnaB-binding domain.</text>
</comment>
<accession>A0A5R9KQ09</accession>
<evidence type="ECO:0000256" key="12">
    <source>
        <dbReference type="HAMAP-Rule" id="MF_00974"/>
    </source>
</evidence>
<dbReference type="Proteomes" id="UP000306402">
    <property type="component" value="Unassembled WGS sequence"/>
</dbReference>
<sequence length="672" mass="76202">MRINPETVDRIKHAADIVEVVGDFVSLKKKGANYSACCPFHNEKTPSFNVNPSRQIYKCFGCGAAGDSIKFVMDIDGIGYGEALRYLANKYNIEIQEEELTDDETLRQNERESLYIILNYAKNFYQKQLNDSEEGQAIGLSYFRERGFSGDIRKKFELGYSLDTWDAFSKEALEKGYSAEILEKAGLLIRREESRPGDRNSPGYDRFRGRVIFPIHHVSGKVIAFGARILKSNAGQKANQPKYLNSPETDVYHKSEVLYGIYQAKNAIRQLEHCYLVEGYTDVISLHQAGIENVVASSGTSLTVEQIRLIGRFTPNVTILYDGDIAGIKAALRGLDLVLEEGLNVNIVLFPDGDDPDSFVRKVGAEAFKAYLKKASKDFISFKTEILLQDAGNDPFKKAALIGEIVQSIVKIPDVIKRQVFFQRTSEMMKVDEQMLITEGNKLLRKLHAQKPQERKSRPDNAAPGGPNDLDFLSGMEFRDDSEIPADLFFPEEDVPEAPQRTKLHYQEEAFVKLLVVHGTKELEPTITVCQYVLSQIEGIDFKDPVFHHLLTLFRENYSRNHVLPTDYFVQHHEAEIRSIAIEWLTAKHALSELWAEKFEIYVPFETDVLDKTAFNNILRLKKAFVEERMKVCLQHAVQASSEEEQLAIMAEFMHFKHISMAAAKELGSVIG</sequence>
<keyword evidence="6 12" id="KW-0479">Metal-binding</keyword>
<dbReference type="GO" id="GO:0005737">
    <property type="term" value="C:cytoplasm"/>
    <property type="evidence" value="ECO:0007669"/>
    <property type="project" value="TreeGrafter"/>
</dbReference>
<dbReference type="EMBL" id="VCEJ01000008">
    <property type="protein sequence ID" value="TLU98194.1"/>
    <property type="molecule type" value="Genomic_DNA"/>
</dbReference>
<evidence type="ECO:0000256" key="14">
    <source>
        <dbReference type="PIRSR" id="PIRSR002811-1"/>
    </source>
</evidence>
<feature type="zinc finger region" description="CHC2-type" evidence="12 14">
    <location>
        <begin position="38"/>
        <end position="62"/>
    </location>
</feature>
<dbReference type="InterPro" id="IPR050219">
    <property type="entry name" value="DnaG_primase"/>
</dbReference>
<name>A0A5R9KQ09_9BACT</name>
<organism evidence="17 18">
    <name type="scientific">Dyadobacter luticola</name>
    <dbReference type="NCBI Taxonomy" id="1979387"/>
    <lineage>
        <taxon>Bacteria</taxon>
        <taxon>Pseudomonadati</taxon>
        <taxon>Bacteroidota</taxon>
        <taxon>Cytophagia</taxon>
        <taxon>Cytophagales</taxon>
        <taxon>Spirosomataceae</taxon>
        <taxon>Dyadobacter</taxon>
    </lineage>
</organism>
<evidence type="ECO:0000313" key="17">
    <source>
        <dbReference type="EMBL" id="TLU98194.1"/>
    </source>
</evidence>
<dbReference type="GO" id="GO:0003899">
    <property type="term" value="F:DNA-directed RNA polymerase activity"/>
    <property type="evidence" value="ECO:0007669"/>
    <property type="project" value="UniProtKB-UniRule"/>
</dbReference>
<keyword evidence="3 12" id="KW-0808">Transferase</keyword>
<dbReference type="OrthoDB" id="9803773at2"/>
<dbReference type="InterPro" id="IPR013264">
    <property type="entry name" value="DNAG_N"/>
</dbReference>
<dbReference type="PANTHER" id="PTHR30313">
    <property type="entry name" value="DNA PRIMASE"/>
    <property type="match status" value="1"/>
</dbReference>
<evidence type="ECO:0000313" key="18">
    <source>
        <dbReference type="Proteomes" id="UP000306402"/>
    </source>
</evidence>
<comment type="similarity">
    <text evidence="12 13">Belongs to the DnaG primase family.</text>
</comment>
<evidence type="ECO:0000256" key="3">
    <source>
        <dbReference type="ARBA" id="ARBA00022679"/>
    </source>
</evidence>
<dbReference type="InterPro" id="IPR006295">
    <property type="entry name" value="DNA_primase_DnaG"/>
</dbReference>
<dbReference type="Gene3D" id="3.40.1360.10">
    <property type="match status" value="1"/>
</dbReference>
<dbReference type="FunFam" id="3.40.1360.10:FF:000002">
    <property type="entry name" value="DNA primase"/>
    <property type="match status" value="1"/>
</dbReference>
<dbReference type="PANTHER" id="PTHR30313:SF2">
    <property type="entry name" value="DNA PRIMASE"/>
    <property type="match status" value="1"/>
</dbReference>
<dbReference type="GO" id="GO:0003677">
    <property type="term" value="F:DNA binding"/>
    <property type="evidence" value="ECO:0007669"/>
    <property type="project" value="UniProtKB-KW"/>
</dbReference>
<dbReference type="CDD" id="cd03364">
    <property type="entry name" value="TOPRIM_DnaG_primases"/>
    <property type="match status" value="1"/>
</dbReference>
<dbReference type="GO" id="GO:0008270">
    <property type="term" value="F:zinc ion binding"/>
    <property type="evidence" value="ECO:0007669"/>
    <property type="project" value="UniProtKB-UniRule"/>
</dbReference>
<keyword evidence="1 12" id="KW-0240">DNA-directed RNA polymerase</keyword>
<evidence type="ECO:0000256" key="9">
    <source>
        <dbReference type="ARBA" id="ARBA00022842"/>
    </source>
</evidence>
<keyword evidence="4 12" id="KW-0548">Nucleotidyltransferase</keyword>
<evidence type="ECO:0000256" key="7">
    <source>
        <dbReference type="ARBA" id="ARBA00022771"/>
    </source>
</evidence>
<dbReference type="GO" id="GO:0006269">
    <property type="term" value="P:DNA replication, synthesis of primer"/>
    <property type="evidence" value="ECO:0007669"/>
    <property type="project" value="UniProtKB-UniRule"/>
</dbReference>
<dbReference type="InterPro" id="IPR034151">
    <property type="entry name" value="TOPRIM_DnaG_bac"/>
</dbReference>
<dbReference type="RefSeq" id="WP_138368292.1">
    <property type="nucleotide sequence ID" value="NZ_VCEJ01000008.1"/>
</dbReference>
<dbReference type="GO" id="GO:1990077">
    <property type="term" value="C:primosome complex"/>
    <property type="evidence" value="ECO:0007669"/>
    <property type="project" value="UniProtKB-KW"/>
</dbReference>
<dbReference type="SMART" id="SM00493">
    <property type="entry name" value="TOPRIM"/>
    <property type="match status" value="1"/>
</dbReference>
<keyword evidence="18" id="KW-1185">Reference proteome</keyword>
<comment type="catalytic activity">
    <reaction evidence="12">
        <text>ssDNA + n NTP = ssDNA/pppN(pN)n-1 hybrid + (n-1) diphosphate.</text>
        <dbReference type="EC" id="2.7.7.101"/>
    </reaction>
</comment>
<dbReference type="Pfam" id="PF01807">
    <property type="entry name" value="Zn_ribbon_DnaG"/>
    <property type="match status" value="1"/>
</dbReference>
<evidence type="ECO:0000256" key="2">
    <source>
        <dbReference type="ARBA" id="ARBA00022515"/>
    </source>
</evidence>
<protein>
    <recommendedName>
        <fullName evidence="12 13">DNA primase</fullName>
        <ecNumber evidence="12">2.7.7.101</ecNumber>
    </recommendedName>
</protein>
<evidence type="ECO:0000256" key="4">
    <source>
        <dbReference type="ARBA" id="ARBA00022695"/>
    </source>
</evidence>
<evidence type="ECO:0000256" key="1">
    <source>
        <dbReference type="ARBA" id="ARBA00022478"/>
    </source>
</evidence>
<evidence type="ECO:0000256" key="8">
    <source>
        <dbReference type="ARBA" id="ARBA00022833"/>
    </source>
</evidence>
<dbReference type="PROSITE" id="PS50880">
    <property type="entry name" value="TOPRIM"/>
    <property type="match status" value="1"/>
</dbReference>
<dbReference type="SUPFAM" id="SSF56731">
    <property type="entry name" value="DNA primase core"/>
    <property type="match status" value="1"/>
</dbReference>
<proteinExistence type="inferred from homology"/>
<dbReference type="PIRSF" id="PIRSF002811">
    <property type="entry name" value="DnaG"/>
    <property type="match status" value="1"/>
</dbReference>
<evidence type="ECO:0000256" key="10">
    <source>
        <dbReference type="ARBA" id="ARBA00023125"/>
    </source>
</evidence>
<evidence type="ECO:0000256" key="11">
    <source>
        <dbReference type="ARBA" id="ARBA00023163"/>
    </source>
</evidence>
<dbReference type="InterPro" id="IPR036977">
    <property type="entry name" value="DNA_primase_Znf_CHC2"/>
</dbReference>
<feature type="domain" description="Toprim" evidence="16">
    <location>
        <begin position="272"/>
        <end position="353"/>
    </location>
</feature>
<comment type="caution">
    <text evidence="17">The sequence shown here is derived from an EMBL/GenBank/DDBJ whole genome shotgun (WGS) entry which is preliminary data.</text>
</comment>
<dbReference type="EC" id="2.7.7.101" evidence="12"/>
<dbReference type="InterPro" id="IPR006171">
    <property type="entry name" value="TOPRIM_dom"/>
</dbReference>
<dbReference type="InterPro" id="IPR030846">
    <property type="entry name" value="DnaG_bac"/>
</dbReference>
<feature type="region of interest" description="Disordered" evidence="15">
    <location>
        <begin position="448"/>
        <end position="469"/>
    </location>
</feature>
<keyword evidence="7 12" id="KW-0863">Zinc-finger</keyword>
<keyword evidence="8 12" id="KW-0862">Zinc</keyword>
<keyword evidence="5 12" id="KW-0235">DNA replication</keyword>
<evidence type="ECO:0000256" key="6">
    <source>
        <dbReference type="ARBA" id="ARBA00022723"/>
    </source>
</evidence>
<evidence type="ECO:0000256" key="5">
    <source>
        <dbReference type="ARBA" id="ARBA00022705"/>
    </source>
</evidence>
<dbReference type="InterPro" id="IPR002694">
    <property type="entry name" value="Znf_CHC2"/>
</dbReference>
<dbReference type="InterPro" id="IPR037068">
    <property type="entry name" value="DNA_primase_core_N_sf"/>
</dbReference>
<dbReference type="Gene3D" id="3.90.580.10">
    <property type="entry name" value="Zinc finger, CHC2-type domain"/>
    <property type="match status" value="1"/>
</dbReference>
<evidence type="ECO:0000259" key="16">
    <source>
        <dbReference type="PROSITE" id="PS50880"/>
    </source>
</evidence>
<dbReference type="Gene3D" id="3.90.980.10">
    <property type="entry name" value="DNA primase, catalytic core, N-terminal domain"/>
    <property type="match status" value="1"/>
</dbReference>
<comment type="cofactor">
    <cofactor evidence="12 13 14">
        <name>Zn(2+)</name>
        <dbReference type="ChEBI" id="CHEBI:29105"/>
    </cofactor>
    <text evidence="12 13 14">Binds 1 zinc ion per monomer.</text>
</comment>
<keyword evidence="9" id="KW-0460">Magnesium</keyword>
<keyword evidence="2 12" id="KW-0639">Primosome</keyword>
<dbReference type="Pfam" id="PF13155">
    <property type="entry name" value="Toprim_2"/>
    <property type="match status" value="1"/>
</dbReference>
<keyword evidence="11 12" id="KW-0804">Transcription</keyword>
<dbReference type="NCBIfam" id="TIGR01391">
    <property type="entry name" value="dnaG"/>
    <property type="match status" value="1"/>
</dbReference>
<dbReference type="Pfam" id="PF08275">
    <property type="entry name" value="DNAG_N"/>
    <property type="match status" value="1"/>
</dbReference>
<evidence type="ECO:0000256" key="13">
    <source>
        <dbReference type="PIRNR" id="PIRNR002811"/>
    </source>
</evidence>
<reference evidence="17 18" key="1">
    <citation type="submission" date="2019-05" db="EMBL/GenBank/DDBJ databases">
        <authorList>
            <person name="Qu J.-H."/>
        </authorList>
    </citation>
    <scope>NUCLEOTIDE SEQUENCE [LARGE SCALE GENOMIC DNA]</scope>
    <source>
        <strain evidence="17 18">T17</strain>
    </source>
</reference>
<dbReference type="GO" id="GO:0000428">
    <property type="term" value="C:DNA-directed RNA polymerase complex"/>
    <property type="evidence" value="ECO:0007669"/>
    <property type="project" value="UniProtKB-KW"/>
</dbReference>
<comment type="subunit">
    <text evidence="12">Monomer. Interacts with DnaB.</text>
</comment>
<gene>
    <name evidence="12" type="primary">dnaG</name>
    <name evidence="17" type="ORF">FEN17_25810</name>
</gene>
<evidence type="ECO:0000256" key="15">
    <source>
        <dbReference type="SAM" id="MobiDB-lite"/>
    </source>
</evidence>
<dbReference type="SMART" id="SM00400">
    <property type="entry name" value="ZnF_CHCC"/>
    <property type="match status" value="1"/>
</dbReference>
<comment type="function">
    <text evidence="12 13">RNA polymerase that catalyzes the synthesis of short RNA molecules used as primers for DNA polymerase during DNA replication.</text>
</comment>
<dbReference type="AlphaFoldDB" id="A0A5R9KQ09"/>
<dbReference type="HAMAP" id="MF_00974">
    <property type="entry name" value="DNA_primase_DnaG"/>
    <property type="match status" value="1"/>
</dbReference>